<dbReference type="Pfam" id="PF21983">
    <property type="entry name" value="NikA-like"/>
    <property type="match status" value="1"/>
</dbReference>
<protein>
    <submittedName>
        <fullName evidence="2">Uncharacterized protein</fullName>
    </submittedName>
</protein>
<dbReference type="EMBL" id="CBFW010000114">
    <property type="protein sequence ID" value="CDC72584.1"/>
    <property type="molecule type" value="Genomic_DNA"/>
</dbReference>
<feature type="compositionally biased region" description="Basic and acidic residues" evidence="1">
    <location>
        <begin position="17"/>
        <end position="27"/>
    </location>
</feature>
<name>R6TS14_9BACT</name>
<sequence length="163" mass="19047">MKWNEYNAAVSTSTESVRTDSLVRRNPETPAAENKKPNRTRNNKITVYLSDAELARLNAMVDKTVMNREQFIRTMIEGKTIMEAPPAPLFQTVRMMKNIHFNLDRIFKNVFLSEPLDEELLRQTLSDLKVCLKEITERCLPPEEREVTRHESRPHRPGPDRVR</sequence>
<feature type="region of interest" description="Disordered" evidence="1">
    <location>
        <begin position="142"/>
        <end position="163"/>
    </location>
</feature>
<feature type="compositionally biased region" description="Basic and acidic residues" evidence="1">
    <location>
        <begin position="142"/>
        <end position="151"/>
    </location>
</feature>
<accession>R6TS14</accession>
<comment type="caution">
    <text evidence="2">The sequence shown here is derived from an EMBL/GenBank/DDBJ whole genome shotgun (WGS) entry which is preliminary data.</text>
</comment>
<dbReference type="Proteomes" id="UP000017938">
    <property type="component" value="Unassembled WGS sequence"/>
</dbReference>
<evidence type="ECO:0000313" key="2">
    <source>
        <dbReference type="EMBL" id="CDC72584.1"/>
    </source>
</evidence>
<dbReference type="InterPro" id="IPR053842">
    <property type="entry name" value="NikA-like"/>
</dbReference>
<evidence type="ECO:0000313" key="3">
    <source>
        <dbReference type="Proteomes" id="UP000017938"/>
    </source>
</evidence>
<dbReference type="AlphaFoldDB" id="R6TS14"/>
<organism evidence="2 3">
    <name type="scientific">Candidatus Colimorpha enterica</name>
    <dbReference type="NCBI Taxonomy" id="3083063"/>
    <lineage>
        <taxon>Bacteria</taxon>
        <taxon>Pseudomonadati</taxon>
        <taxon>Bacteroidota</taxon>
        <taxon>Bacteroidia</taxon>
        <taxon>Bacteroidales</taxon>
        <taxon>Candidatus Colimorpha</taxon>
    </lineage>
</organism>
<reference evidence="2" key="1">
    <citation type="submission" date="2012-11" db="EMBL/GenBank/DDBJ databases">
        <title>Dependencies among metagenomic species, viruses, plasmids and units of genetic variation.</title>
        <authorList>
            <person name="Nielsen H.B."/>
            <person name="Almeida M."/>
            <person name="Juncker A.S."/>
            <person name="Rasmussen S."/>
            <person name="Li J."/>
            <person name="Sunagawa S."/>
            <person name="Plichta D."/>
            <person name="Gautier L."/>
            <person name="Le Chatelier E."/>
            <person name="Peletier E."/>
            <person name="Bonde I."/>
            <person name="Nielsen T."/>
            <person name="Manichanh C."/>
            <person name="Arumugam M."/>
            <person name="Batto J."/>
            <person name="Santos M.B.Q.D."/>
            <person name="Blom N."/>
            <person name="Borruel N."/>
            <person name="Burgdorf K.S."/>
            <person name="Boumezbeur F."/>
            <person name="Casellas F."/>
            <person name="Dore J."/>
            <person name="Guarner F."/>
            <person name="Hansen T."/>
            <person name="Hildebrand F."/>
            <person name="Kaas R.S."/>
            <person name="Kennedy S."/>
            <person name="Kristiansen K."/>
            <person name="Kultima J.R."/>
            <person name="Leonard P."/>
            <person name="Levenez F."/>
            <person name="Lund O."/>
            <person name="Moumen B."/>
            <person name="Le Paslier D."/>
            <person name="Pons N."/>
            <person name="Pedersen O."/>
            <person name="Prifti E."/>
            <person name="Qin J."/>
            <person name="Raes J."/>
            <person name="Tap J."/>
            <person name="Tims S."/>
            <person name="Ussery D.W."/>
            <person name="Yamada T."/>
            <person name="MetaHit consortium"/>
            <person name="Renault P."/>
            <person name="Sicheritz-Ponten T."/>
            <person name="Bork P."/>
            <person name="Wang J."/>
            <person name="Brunak S."/>
            <person name="Ehrlich S.D."/>
        </authorList>
    </citation>
    <scope>NUCLEOTIDE SEQUENCE [LARGE SCALE GENOMIC DNA]</scope>
</reference>
<dbReference type="STRING" id="1263015.BN580_01034"/>
<proteinExistence type="predicted"/>
<feature type="region of interest" description="Disordered" evidence="1">
    <location>
        <begin position="14"/>
        <end position="42"/>
    </location>
</feature>
<evidence type="ECO:0000256" key="1">
    <source>
        <dbReference type="SAM" id="MobiDB-lite"/>
    </source>
</evidence>
<gene>
    <name evidence="2" type="ORF">BN580_01034</name>
</gene>